<sequence length="93" mass="11085">MSFVKNFVNKLNKQNTFTSKETYVETWKEESKFNNKEDSDVSTLLLTKEENPIVCDKFETSEYKIFISYDKFKEYLLDENIINVGATYRSKEK</sequence>
<accession>A0A8H4A1B6</accession>
<name>A0A8H4A1B6_GIGMA</name>
<organism evidence="1 2">
    <name type="scientific">Gigaspora margarita</name>
    <dbReference type="NCBI Taxonomy" id="4874"/>
    <lineage>
        <taxon>Eukaryota</taxon>
        <taxon>Fungi</taxon>
        <taxon>Fungi incertae sedis</taxon>
        <taxon>Mucoromycota</taxon>
        <taxon>Glomeromycotina</taxon>
        <taxon>Glomeromycetes</taxon>
        <taxon>Diversisporales</taxon>
        <taxon>Gigasporaceae</taxon>
        <taxon>Gigaspora</taxon>
    </lineage>
</organism>
<proteinExistence type="predicted"/>
<keyword evidence="2" id="KW-1185">Reference proteome</keyword>
<dbReference type="EMBL" id="WTPW01002165">
    <property type="protein sequence ID" value="KAF0394054.1"/>
    <property type="molecule type" value="Genomic_DNA"/>
</dbReference>
<evidence type="ECO:0000313" key="1">
    <source>
        <dbReference type="EMBL" id="KAF0394054.1"/>
    </source>
</evidence>
<dbReference type="Proteomes" id="UP000439903">
    <property type="component" value="Unassembled WGS sequence"/>
</dbReference>
<comment type="caution">
    <text evidence="1">The sequence shown here is derived from an EMBL/GenBank/DDBJ whole genome shotgun (WGS) entry which is preliminary data.</text>
</comment>
<protein>
    <submittedName>
        <fullName evidence="1">Uncharacterized protein</fullName>
    </submittedName>
</protein>
<dbReference type="OrthoDB" id="2484204at2759"/>
<reference evidence="1 2" key="1">
    <citation type="journal article" date="2019" name="Environ. Microbiol.">
        <title>At the nexus of three kingdoms: the genome of the mycorrhizal fungus Gigaspora margarita provides insights into plant, endobacterial and fungal interactions.</title>
        <authorList>
            <person name="Venice F."/>
            <person name="Ghignone S."/>
            <person name="Salvioli di Fossalunga A."/>
            <person name="Amselem J."/>
            <person name="Novero M."/>
            <person name="Xianan X."/>
            <person name="Sedzielewska Toro K."/>
            <person name="Morin E."/>
            <person name="Lipzen A."/>
            <person name="Grigoriev I.V."/>
            <person name="Henrissat B."/>
            <person name="Martin F.M."/>
            <person name="Bonfante P."/>
        </authorList>
    </citation>
    <scope>NUCLEOTIDE SEQUENCE [LARGE SCALE GENOMIC DNA]</scope>
    <source>
        <strain evidence="1 2">BEG34</strain>
    </source>
</reference>
<evidence type="ECO:0000313" key="2">
    <source>
        <dbReference type="Proteomes" id="UP000439903"/>
    </source>
</evidence>
<gene>
    <name evidence="1" type="ORF">F8M41_010373</name>
</gene>
<dbReference type="AlphaFoldDB" id="A0A8H4A1B6"/>